<dbReference type="Pfam" id="PF07002">
    <property type="entry name" value="Copine"/>
    <property type="match status" value="1"/>
</dbReference>
<dbReference type="Gene3D" id="2.60.40.150">
    <property type="entry name" value="C2 domain"/>
    <property type="match status" value="1"/>
</dbReference>
<proteinExistence type="inferred from homology"/>
<dbReference type="EMBL" id="CAMPGE010002028">
    <property type="protein sequence ID" value="CAI2360832.1"/>
    <property type="molecule type" value="Genomic_DNA"/>
</dbReference>
<sequence>MGACCTNRPINPVEEGLNTHVGPNKKKRNDLDKAMNLLFKRNSSSMTLSLRFTARELPTMDSGSKTDSFAVIYQSNTDPEQGEVGKWVEVGRTEVIMNTNEPEFIKTVQVEYHFQEDQELMVALYDSDKFNDEEISLEDSEYIGQAEFRLQTLVSNADREIEFPLFSKKSSQEGGKEGEGEGEEEKHAEEETKEEDQTAKGFVKVHFEEDLSCTNQDLKLVISLHEGNFAEDKAYFIEIEKVNPDSAEKTVSIFKTEKVTFHSESLTQFKDINIPLDCFLFIKNTVINEKEIPLKLVVKQYIPSGEHQKIGEISTTIGDLLEGDSEIKLEVKESENTFSLKIEESELTKVNSFLDYITNGCQMALVAGISFGASNKTGGPDGKNLHSTELKDNYYFIATQQIGNILLNFDSDKQVPLYGFGAIIDERYYKTNVSNCFALNGNSFRPEVFNVAGIQAYYINAINNIELGEATLLAPMLQRWNEMVSFEVENNIRKYYTFLILTDGAIQDKDETIEQIVASTKLPVSVIIVGIGNGDFSDMEFLDSDGSPLFCQKTQTFAKRDNVQFVKYSDNKGDTQKLASETLQELPRQMLEYFEGKEIEPKDMKLNSQNNEVKDYSSHKAMQLISNEFFKTQVNSDKRQEILTQGIADPDTIDYESLVDGYQNKLKI</sequence>
<dbReference type="InterPro" id="IPR036465">
    <property type="entry name" value="vWFA_dom_sf"/>
</dbReference>
<organism evidence="4 5">
    <name type="scientific">Euplotes crassus</name>
    <dbReference type="NCBI Taxonomy" id="5936"/>
    <lineage>
        <taxon>Eukaryota</taxon>
        <taxon>Sar</taxon>
        <taxon>Alveolata</taxon>
        <taxon>Ciliophora</taxon>
        <taxon>Intramacronucleata</taxon>
        <taxon>Spirotrichea</taxon>
        <taxon>Hypotrichia</taxon>
        <taxon>Euplotida</taxon>
        <taxon>Euplotidae</taxon>
        <taxon>Moneuplotes</taxon>
    </lineage>
</organism>
<evidence type="ECO:0000256" key="2">
    <source>
        <dbReference type="SAM" id="MobiDB-lite"/>
    </source>
</evidence>
<dbReference type="CDD" id="cd04048">
    <property type="entry name" value="C2A_Copine"/>
    <property type="match status" value="1"/>
</dbReference>
<accession>A0AAD1U5F9</accession>
<reference evidence="4" key="1">
    <citation type="submission" date="2023-07" db="EMBL/GenBank/DDBJ databases">
        <authorList>
            <consortium name="AG Swart"/>
            <person name="Singh M."/>
            <person name="Singh A."/>
            <person name="Seah K."/>
            <person name="Emmerich C."/>
        </authorList>
    </citation>
    <scope>NUCLEOTIDE SEQUENCE</scope>
    <source>
        <strain evidence="4">DP1</strain>
    </source>
</reference>
<protein>
    <recommendedName>
        <fullName evidence="3">C2 domain-containing protein</fullName>
    </recommendedName>
</protein>
<dbReference type="PANTHER" id="PTHR10857">
    <property type="entry name" value="COPINE"/>
    <property type="match status" value="1"/>
</dbReference>
<evidence type="ECO:0000313" key="5">
    <source>
        <dbReference type="Proteomes" id="UP001295684"/>
    </source>
</evidence>
<dbReference type="InterPro" id="IPR010734">
    <property type="entry name" value="Copine_C"/>
</dbReference>
<feature type="domain" description="C2" evidence="3">
    <location>
        <begin position="27"/>
        <end position="165"/>
    </location>
</feature>
<evidence type="ECO:0000256" key="1">
    <source>
        <dbReference type="ARBA" id="ARBA00009048"/>
    </source>
</evidence>
<comment type="caution">
    <text evidence="4">The sequence shown here is derived from an EMBL/GenBank/DDBJ whole genome shotgun (WGS) entry which is preliminary data.</text>
</comment>
<dbReference type="AlphaFoldDB" id="A0AAD1U5F9"/>
<dbReference type="SUPFAM" id="SSF53300">
    <property type="entry name" value="vWA-like"/>
    <property type="match status" value="1"/>
</dbReference>
<dbReference type="SMART" id="SM00239">
    <property type="entry name" value="C2"/>
    <property type="match status" value="1"/>
</dbReference>
<dbReference type="GO" id="GO:0005886">
    <property type="term" value="C:plasma membrane"/>
    <property type="evidence" value="ECO:0007669"/>
    <property type="project" value="TreeGrafter"/>
</dbReference>
<evidence type="ECO:0000259" key="3">
    <source>
        <dbReference type="PROSITE" id="PS50004"/>
    </source>
</evidence>
<name>A0AAD1U5F9_EUPCR</name>
<feature type="region of interest" description="Disordered" evidence="2">
    <location>
        <begin position="165"/>
        <end position="199"/>
    </location>
</feature>
<dbReference type="GO" id="GO:0071277">
    <property type="term" value="P:cellular response to calcium ion"/>
    <property type="evidence" value="ECO:0007669"/>
    <property type="project" value="TreeGrafter"/>
</dbReference>
<evidence type="ECO:0000313" key="4">
    <source>
        <dbReference type="EMBL" id="CAI2360832.1"/>
    </source>
</evidence>
<keyword evidence="5" id="KW-1185">Reference proteome</keyword>
<dbReference type="InterPro" id="IPR045052">
    <property type="entry name" value="Copine"/>
</dbReference>
<dbReference type="SUPFAM" id="SSF49562">
    <property type="entry name" value="C2 domain (Calcium/lipid-binding domain, CaLB)"/>
    <property type="match status" value="1"/>
</dbReference>
<dbReference type="InterPro" id="IPR000008">
    <property type="entry name" value="C2_dom"/>
</dbReference>
<dbReference type="InterPro" id="IPR035892">
    <property type="entry name" value="C2_domain_sf"/>
</dbReference>
<dbReference type="PROSITE" id="PS50004">
    <property type="entry name" value="C2"/>
    <property type="match status" value="1"/>
</dbReference>
<dbReference type="Proteomes" id="UP001295684">
    <property type="component" value="Unassembled WGS sequence"/>
</dbReference>
<gene>
    <name evidence="4" type="ORF">ECRASSUSDP1_LOCUS2139</name>
</gene>
<dbReference type="Pfam" id="PF00168">
    <property type="entry name" value="C2"/>
    <property type="match status" value="1"/>
</dbReference>
<dbReference type="PANTHER" id="PTHR10857:SF106">
    <property type="entry name" value="C2 DOMAIN-CONTAINING PROTEIN"/>
    <property type="match status" value="1"/>
</dbReference>
<comment type="similarity">
    <text evidence="1">Belongs to the copine family.</text>
</comment>
<dbReference type="GO" id="GO:0005544">
    <property type="term" value="F:calcium-dependent phospholipid binding"/>
    <property type="evidence" value="ECO:0007669"/>
    <property type="project" value="InterPro"/>
</dbReference>
<feature type="compositionally biased region" description="Basic and acidic residues" evidence="2">
    <location>
        <begin position="170"/>
        <end position="198"/>
    </location>
</feature>